<keyword evidence="2" id="KW-1185">Reference proteome</keyword>
<accession>A0A8S4FV12</accession>
<sequence length="31" mass="3581">MRPVLALLNVTVESSANKLERVDKWHFLSNL</sequence>
<comment type="caution">
    <text evidence="1">The sequence shown here is derived from an EMBL/GenBank/DDBJ whole genome shotgun (WGS) entry which is preliminary data.</text>
</comment>
<proteinExistence type="predicted"/>
<name>A0A8S4FV12_PLUXY</name>
<dbReference type="EMBL" id="CAJHNJ030000047">
    <property type="protein sequence ID" value="CAG9132136.1"/>
    <property type="molecule type" value="Genomic_DNA"/>
</dbReference>
<protein>
    <submittedName>
        <fullName evidence="1">(diamondback moth) hypothetical protein</fullName>
    </submittedName>
</protein>
<gene>
    <name evidence="1" type="ORF">PLXY2_LOCUS10524</name>
</gene>
<evidence type="ECO:0000313" key="1">
    <source>
        <dbReference type="EMBL" id="CAG9132136.1"/>
    </source>
</evidence>
<dbReference type="AlphaFoldDB" id="A0A8S4FV12"/>
<reference evidence="1" key="1">
    <citation type="submission" date="2020-11" db="EMBL/GenBank/DDBJ databases">
        <authorList>
            <person name="Whiteford S."/>
        </authorList>
    </citation>
    <scope>NUCLEOTIDE SEQUENCE</scope>
</reference>
<dbReference type="Proteomes" id="UP000653454">
    <property type="component" value="Unassembled WGS sequence"/>
</dbReference>
<evidence type="ECO:0000313" key="2">
    <source>
        <dbReference type="Proteomes" id="UP000653454"/>
    </source>
</evidence>
<organism evidence="1 2">
    <name type="scientific">Plutella xylostella</name>
    <name type="common">Diamondback moth</name>
    <name type="synonym">Plutella maculipennis</name>
    <dbReference type="NCBI Taxonomy" id="51655"/>
    <lineage>
        <taxon>Eukaryota</taxon>
        <taxon>Metazoa</taxon>
        <taxon>Ecdysozoa</taxon>
        <taxon>Arthropoda</taxon>
        <taxon>Hexapoda</taxon>
        <taxon>Insecta</taxon>
        <taxon>Pterygota</taxon>
        <taxon>Neoptera</taxon>
        <taxon>Endopterygota</taxon>
        <taxon>Lepidoptera</taxon>
        <taxon>Glossata</taxon>
        <taxon>Ditrysia</taxon>
        <taxon>Yponomeutoidea</taxon>
        <taxon>Plutellidae</taxon>
        <taxon>Plutella</taxon>
    </lineage>
</organism>